<name>A0A2N3LNG4_9BACI</name>
<comment type="caution">
    <text evidence="4">The sequence shown here is derived from an EMBL/GenBank/DDBJ whole genome shotgun (WGS) entry which is preliminary data.</text>
</comment>
<reference evidence="4 5" key="1">
    <citation type="submission" date="2017-11" db="EMBL/GenBank/DDBJ databases">
        <title>Bacillus camelliae sp. nov., isolated from pu'er tea.</title>
        <authorList>
            <person name="Niu L."/>
        </authorList>
    </citation>
    <scope>NUCLEOTIDE SEQUENCE [LARGE SCALE GENOMIC DNA]</scope>
    <source>
        <strain evidence="4 5">7578-1</strain>
    </source>
</reference>
<dbReference type="AlphaFoldDB" id="A0A2N3LNG4"/>
<evidence type="ECO:0000313" key="4">
    <source>
        <dbReference type="EMBL" id="PKR86107.1"/>
    </source>
</evidence>
<proteinExistence type="predicted"/>
<dbReference type="Gene3D" id="3.40.50.300">
    <property type="entry name" value="P-loop containing nucleotide triphosphate hydrolases"/>
    <property type="match status" value="1"/>
</dbReference>
<feature type="region of interest" description="Disordered" evidence="1">
    <location>
        <begin position="408"/>
        <end position="446"/>
    </location>
</feature>
<dbReference type="InterPro" id="IPR052380">
    <property type="entry name" value="Viral_DNA_packaging_terminase"/>
</dbReference>
<evidence type="ECO:0000259" key="3">
    <source>
        <dbReference type="Pfam" id="PF17288"/>
    </source>
</evidence>
<dbReference type="Pfam" id="PF17288">
    <property type="entry name" value="Terminase_3C"/>
    <property type="match status" value="1"/>
</dbReference>
<dbReference type="InterPro" id="IPR035412">
    <property type="entry name" value="Terminase_L_N"/>
</dbReference>
<keyword evidence="5" id="KW-1185">Reference proteome</keyword>
<dbReference type="InterPro" id="IPR035413">
    <property type="entry name" value="Terminase_L_C"/>
</dbReference>
<dbReference type="InterPro" id="IPR027417">
    <property type="entry name" value="P-loop_NTPase"/>
</dbReference>
<gene>
    <name evidence="4" type="ORF">CWO92_06970</name>
</gene>
<dbReference type="Gene3D" id="3.30.420.280">
    <property type="match status" value="1"/>
</dbReference>
<evidence type="ECO:0000313" key="5">
    <source>
        <dbReference type="Proteomes" id="UP000233440"/>
    </source>
</evidence>
<dbReference type="Proteomes" id="UP000233440">
    <property type="component" value="Unassembled WGS sequence"/>
</dbReference>
<evidence type="ECO:0000259" key="2">
    <source>
        <dbReference type="Pfam" id="PF04466"/>
    </source>
</evidence>
<evidence type="ECO:0000256" key="1">
    <source>
        <dbReference type="SAM" id="MobiDB-lite"/>
    </source>
</evidence>
<protein>
    <submittedName>
        <fullName evidence="4">PBSX family phage terminase large subunit</fullName>
    </submittedName>
</protein>
<feature type="compositionally biased region" description="Basic and acidic residues" evidence="1">
    <location>
        <begin position="408"/>
        <end position="427"/>
    </location>
</feature>
<feature type="domain" description="Phage terminase large subunit C-terminal" evidence="3">
    <location>
        <begin position="259"/>
        <end position="402"/>
    </location>
</feature>
<dbReference type="OrthoDB" id="9768556at2"/>
<dbReference type="PANTHER" id="PTHR39184">
    <property type="match status" value="1"/>
</dbReference>
<feature type="domain" description="Phage terminase large subunit N-terminal" evidence="2">
    <location>
        <begin position="25"/>
        <end position="226"/>
    </location>
</feature>
<dbReference type="RefSeq" id="WP_101353476.1">
    <property type="nucleotide sequence ID" value="NZ_PIQO01000003.1"/>
</dbReference>
<dbReference type="InterPro" id="IPR006437">
    <property type="entry name" value="Phage_terminase_lsu"/>
</dbReference>
<organism evidence="4 5">
    <name type="scientific">Heyndrickxia camelliae</name>
    <dbReference type="NCBI Taxonomy" id="1707093"/>
    <lineage>
        <taxon>Bacteria</taxon>
        <taxon>Bacillati</taxon>
        <taxon>Bacillota</taxon>
        <taxon>Bacilli</taxon>
        <taxon>Bacillales</taxon>
        <taxon>Bacillaceae</taxon>
        <taxon>Heyndrickxia</taxon>
    </lineage>
</organism>
<dbReference type="Pfam" id="PF04466">
    <property type="entry name" value="Terminase_3"/>
    <property type="match status" value="1"/>
</dbReference>
<dbReference type="EMBL" id="PIQO01000003">
    <property type="protein sequence ID" value="PKR86107.1"/>
    <property type="molecule type" value="Genomic_DNA"/>
</dbReference>
<dbReference type="PANTHER" id="PTHR39184:SF1">
    <property type="entry name" value="PBSX PHAGE TERMINASE LARGE SUBUNIT"/>
    <property type="match status" value="1"/>
</dbReference>
<accession>A0A2N3LNG4</accession>
<dbReference type="NCBIfam" id="TIGR01547">
    <property type="entry name" value="phage_term_2"/>
    <property type="match status" value="1"/>
</dbReference>
<sequence>MTRLSQVIAPSFKEVHKDLKNDGHTHYWLSGGRGSTKSSFIAIELILGIMRDPNANAVVLRKVKDTLKESVFDQLVWAIDVLGVEQYWHIPDAKLVITYLPTGQQIRFRGADKPKKIKSMKFARGYCKFIWYEELDEFTGMEEVRMINQSLMRGGKKFTVFYSYNPPQSANNWVNAEKLLSREDRLVHHSNYLSVDPEWLGEQFIVEAEHLKQTKPKAYEHEYLGEVTGTGGEVFDNVKIKRITDEEIKDFYNIKRGLDFGYAIDPVSYPVMHYDRKKKRLYIFHELYKVGLSNRSLYEHIKEENKDNDFITADAAEPKSIHELRQYGLKIRAAKKGPDSIKYGIKFLQSLEAIIIDDIRCPETAREFLTYELEKDANGNFKADFPDKNNHSIDAVRYALNDEVMKFKEHEQKKSDPDNPTPQEKHAKAIKKITGGKPQVNAFRKW</sequence>